<dbReference type="Pfam" id="PF00066">
    <property type="entry name" value="Notch"/>
    <property type="match status" value="1"/>
</dbReference>
<keyword evidence="16" id="KW-1185">Reference proteome</keyword>
<feature type="chain" id="PRO_5044020951" description="RING-type domain-containing protein" evidence="13">
    <location>
        <begin position="18"/>
        <end position="200"/>
    </location>
</feature>
<keyword evidence="7 12" id="KW-0472">Membrane</keyword>
<evidence type="ECO:0000256" key="12">
    <source>
        <dbReference type="SAM" id="Phobius"/>
    </source>
</evidence>
<reference evidence="15" key="1">
    <citation type="submission" date="2021-09" db="EMBL/GenBank/DDBJ databases">
        <authorList>
            <consortium name="AG Swart"/>
            <person name="Singh M."/>
            <person name="Singh A."/>
            <person name="Seah K."/>
            <person name="Emmerich C."/>
        </authorList>
    </citation>
    <scope>NUCLEOTIDE SEQUENCE</scope>
    <source>
        <strain evidence="15">ATCC30299</strain>
    </source>
</reference>
<dbReference type="EMBL" id="CAJZBQ010000031">
    <property type="protein sequence ID" value="CAG9322319.1"/>
    <property type="molecule type" value="Genomic_DNA"/>
</dbReference>
<evidence type="ECO:0000256" key="8">
    <source>
        <dbReference type="ARBA" id="ARBA00023157"/>
    </source>
</evidence>
<dbReference type="Proteomes" id="UP001162131">
    <property type="component" value="Unassembled WGS sequence"/>
</dbReference>
<evidence type="ECO:0000256" key="10">
    <source>
        <dbReference type="ARBA" id="ARBA00046288"/>
    </source>
</evidence>
<comment type="subcellular location">
    <subcellularLocation>
        <location evidence="10">Endomembrane system</location>
        <topology evidence="10">Single-pass type I membrane protein</topology>
    </subcellularLocation>
</comment>
<keyword evidence="6 12" id="KW-1133">Transmembrane helix</keyword>
<evidence type="ECO:0000256" key="1">
    <source>
        <dbReference type="ARBA" id="ARBA00022692"/>
    </source>
</evidence>
<keyword evidence="1 12" id="KW-0812">Transmembrane</keyword>
<dbReference type="InterPro" id="IPR001841">
    <property type="entry name" value="Znf_RING"/>
</dbReference>
<feature type="domain" description="RING-type" evidence="14">
    <location>
        <begin position="154"/>
        <end position="197"/>
    </location>
</feature>
<evidence type="ECO:0000256" key="11">
    <source>
        <dbReference type="PROSITE-ProRule" id="PRU00175"/>
    </source>
</evidence>
<dbReference type="PANTHER" id="PTHR45969">
    <property type="entry name" value="RING ZINC FINGER PROTEIN-RELATED"/>
    <property type="match status" value="1"/>
</dbReference>
<evidence type="ECO:0000256" key="13">
    <source>
        <dbReference type="SAM" id="SignalP"/>
    </source>
</evidence>
<keyword evidence="13" id="KW-0732">Signal</keyword>
<evidence type="ECO:0000256" key="3">
    <source>
        <dbReference type="ARBA" id="ARBA00022737"/>
    </source>
</evidence>
<evidence type="ECO:0000259" key="14">
    <source>
        <dbReference type="PROSITE" id="PS50089"/>
    </source>
</evidence>
<feature type="transmembrane region" description="Helical" evidence="12">
    <location>
        <begin position="72"/>
        <end position="95"/>
    </location>
</feature>
<dbReference type="InterPro" id="IPR013083">
    <property type="entry name" value="Znf_RING/FYVE/PHD"/>
</dbReference>
<dbReference type="SUPFAM" id="SSF57850">
    <property type="entry name" value="RING/U-box"/>
    <property type="match status" value="1"/>
</dbReference>
<dbReference type="PROSITE" id="PS50089">
    <property type="entry name" value="ZF_RING_2"/>
    <property type="match status" value="1"/>
</dbReference>
<dbReference type="SMART" id="SM00184">
    <property type="entry name" value="RING"/>
    <property type="match status" value="1"/>
</dbReference>
<evidence type="ECO:0000256" key="2">
    <source>
        <dbReference type="ARBA" id="ARBA00022723"/>
    </source>
</evidence>
<dbReference type="InterPro" id="IPR000800">
    <property type="entry name" value="Notch_dom"/>
</dbReference>
<dbReference type="InterPro" id="IPR035993">
    <property type="entry name" value="Notch-like_dom_sf"/>
</dbReference>
<keyword evidence="9" id="KW-0325">Glycoprotein</keyword>
<gene>
    <name evidence="15" type="ORF">BSTOLATCC_MIC31344</name>
</gene>
<protein>
    <recommendedName>
        <fullName evidence="14">RING-type domain-containing protein</fullName>
    </recommendedName>
</protein>
<dbReference type="GO" id="GO:0008270">
    <property type="term" value="F:zinc ion binding"/>
    <property type="evidence" value="ECO:0007669"/>
    <property type="project" value="UniProtKB-KW"/>
</dbReference>
<keyword evidence="2" id="KW-0479">Metal-binding</keyword>
<feature type="signal peptide" evidence="13">
    <location>
        <begin position="1"/>
        <end position="17"/>
    </location>
</feature>
<dbReference type="AlphaFoldDB" id="A0AAU9JE26"/>
<evidence type="ECO:0000313" key="16">
    <source>
        <dbReference type="Proteomes" id="UP001162131"/>
    </source>
</evidence>
<dbReference type="Gene3D" id="3.30.40.10">
    <property type="entry name" value="Zinc/RING finger domain, C3HC4 (zinc finger)"/>
    <property type="match status" value="1"/>
</dbReference>
<evidence type="ECO:0000256" key="9">
    <source>
        <dbReference type="ARBA" id="ARBA00023180"/>
    </source>
</evidence>
<keyword evidence="5" id="KW-0862">Zinc</keyword>
<organism evidence="15 16">
    <name type="scientific">Blepharisma stoltei</name>
    <dbReference type="NCBI Taxonomy" id="1481888"/>
    <lineage>
        <taxon>Eukaryota</taxon>
        <taxon>Sar</taxon>
        <taxon>Alveolata</taxon>
        <taxon>Ciliophora</taxon>
        <taxon>Postciliodesmatophora</taxon>
        <taxon>Heterotrichea</taxon>
        <taxon>Heterotrichida</taxon>
        <taxon>Blepharismidae</taxon>
        <taxon>Blepharisma</taxon>
    </lineage>
</organism>
<name>A0AAU9JE26_9CILI</name>
<dbReference type="PANTHER" id="PTHR45969:SF69">
    <property type="entry name" value="FINGER DOMAIN PROTEIN, PUTATIVE (AFU_ORTHOLOGUE AFUA_3G12190)-RELATED"/>
    <property type="match status" value="1"/>
</dbReference>
<dbReference type="GO" id="GO:0012505">
    <property type="term" value="C:endomembrane system"/>
    <property type="evidence" value="ECO:0007669"/>
    <property type="project" value="UniProtKB-SubCell"/>
</dbReference>
<keyword evidence="4 11" id="KW-0863">Zinc-finger</keyword>
<dbReference type="GO" id="GO:0016567">
    <property type="term" value="P:protein ubiquitination"/>
    <property type="evidence" value="ECO:0007669"/>
    <property type="project" value="TreeGrafter"/>
</dbReference>
<accession>A0AAU9JE26</accession>
<dbReference type="SUPFAM" id="SSF90193">
    <property type="entry name" value="Notch domain"/>
    <property type="match status" value="1"/>
</dbReference>
<sequence length="200" mass="22504">MHIFLIFFIVSIQLSRSQNCSCNSEILGNGYCDHQCNTTSCNFDSGDCLPQTPTNSSESSSEGGGGASNGTVLLMSIVMGLSFGLFWLGCILFYVCKKFKAEHKFEVVTASLPSDSGDLYQSSGRRLIGYTWIEHKYPLKYFSDEVRFKGEPVCTVCLMELFERDPVRVINCWHIFHSQCIDEWIMTSESLKCPNCNSDF</sequence>
<keyword evidence="3" id="KW-0677">Repeat</keyword>
<dbReference type="GO" id="GO:0061630">
    <property type="term" value="F:ubiquitin protein ligase activity"/>
    <property type="evidence" value="ECO:0007669"/>
    <property type="project" value="TreeGrafter"/>
</dbReference>
<dbReference type="Gene3D" id="4.10.470.20">
    <property type="match status" value="1"/>
</dbReference>
<evidence type="ECO:0000256" key="4">
    <source>
        <dbReference type="ARBA" id="ARBA00022771"/>
    </source>
</evidence>
<comment type="caution">
    <text evidence="15">The sequence shown here is derived from an EMBL/GenBank/DDBJ whole genome shotgun (WGS) entry which is preliminary data.</text>
</comment>
<evidence type="ECO:0000256" key="5">
    <source>
        <dbReference type="ARBA" id="ARBA00022833"/>
    </source>
</evidence>
<evidence type="ECO:0000256" key="6">
    <source>
        <dbReference type="ARBA" id="ARBA00022989"/>
    </source>
</evidence>
<evidence type="ECO:0000256" key="7">
    <source>
        <dbReference type="ARBA" id="ARBA00023136"/>
    </source>
</evidence>
<dbReference type="Pfam" id="PF13639">
    <property type="entry name" value="zf-RING_2"/>
    <property type="match status" value="1"/>
</dbReference>
<evidence type="ECO:0000313" key="15">
    <source>
        <dbReference type="EMBL" id="CAG9322319.1"/>
    </source>
</evidence>
<keyword evidence="8" id="KW-1015">Disulfide bond</keyword>
<proteinExistence type="predicted"/>